<organism evidence="1 2">
    <name type="scientific">Acinetobacter qingfengensis</name>
    <dbReference type="NCBI Taxonomy" id="1262585"/>
    <lineage>
        <taxon>Bacteria</taxon>
        <taxon>Pseudomonadati</taxon>
        <taxon>Pseudomonadota</taxon>
        <taxon>Gammaproteobacteria</taxon>
        <taxon>Moraxellales</taxon>
        <taxon>Moraxellaceae</taxon>
        <taxon>Acinetobacter</taxon>
    </lineage>
</organism>
<dbReference type="OrthoDB" id="6707191at2"/>
<dbReference type="AlphaFoldDB" id="A0A1E7R596"/>
<dbReference type="InterPro" id="IPR036249">
    <property type="entry name" value="Thioredoxin-like_sf"/>
</dbReference>
<dbReference type="RefSeq" id="WP_070070294.1">
    <property type="nucleotide sequence ID" value="NZ_MKKK01000034.1"/>
</dbReference>
<dbReference type="SUPFAM" id="SSF52833">
    <property type="entry name" value="Thioredoxin-like"/>
    <property type="match status" value="1"/>
</dbReference>
<name>A0A1E7R596_9GAMM</name>
<evidence type="ECO:0000313" key="1">
    <source>
        <dbReference type="EMBL" id="OEY94488.1"/>
    </source>
</evidence>
<accession>A0A1E7R596</accession>
<sequence>MSLLRRWFDPIRSKWYYNQPQREANLPVDQGISVYLRLDDVYSYLAVQQLEQLEEILVDEIKPLKIIISDQAAPPPNGMSEERWHKYALNDAKTLAMQHRFAYDDMPEMPAREAIAQAHAILERTPLKGKDFLYLLEDVFHMLWQQQYGKLKMLYQMSRNQVINHEPDPQFSFTTQPILTAYFAFGGREYHAVDDLLRLTRRLQQQKLLTSPAIFLINHIEWREHLINDAEDLAEIQALQPELDLYIALEDPISWLLLAYIREELANLYNIQLTIYPLPYQHRDQFDWSLATRLSKRTGVEFTPFCRPDADTVMRMAEGFYQVDTQQRVDALLEMLKQIWTRGKDLNVIENMQNVLKNFDRVDYTNTAEIQAKLLKNDQQCDEYYQPDLPVMVLRVDDRKFVFNSLYRVWMIESIFSNVLEKIAKAQYQENLDDQSS</sequence>
<keyword evidence="2" id="KW-1185">Reference proteome</keyword>
<dbReference type="EMBL" id="MKKK01000034">
    <property type="protein sequence ID" value="OEY94488.1"/>
    <property type="molecule type" value="Genomic_DNA"/>
</dbReference>
<reference evidence="1 2" key="1">
    <citation type="submission" date="2016-09" db="EMBL/GenBank/DDBJ databases">
        <authorList>
            <person name="Capua I."/>
            <person name="De Benedictis P."/>
            <person name="Joannis T."/>
            <person name="Lombin L.H."/>
            <person name="Cattoli G."/>
        </authorList>
    </citation>
    <scope>NUCLEOTIDE SEQUENCE [LARGE SCALE GENOMIC DNA]</scope>
    <source>
        <strain evidence="1 2">ANC 4671</strain>
    </source>
</reference>
<protein>
    <submittedName>
        <fullName evidence="1">Uncharacterized protein</fullName>
    </submittedName>
</protein>
<proteinExistence type="predicted"/>
<comment type="caution">
    <text evidence="1">The sequence shown here is derived from an EMBL/GenBank/DDBJ whole genome shotgun (WGS) entry which is preliminary data.</text>
</comment>
<evidence type="ECO:0000313" key="2">
    <source>
        <dbReference type="Proteomes" id="UP000185895"/>
    </source>
</evidence>
<dbReference type="Proteomes" id="UP000185895">
    <property type="component" value="Unassembled WGS sequence"/>
</dbReference>
<gene>
    <name evidence="1" type="ORF">BJI46_03895</name>
</gene>